<evidence type="ECO:0000256" key="5">
    <source>
        <dbReference type="ARBA" id="ARBA00023242"/>
    </source>
</evidence>
<dbReference type="Proteomes" id="UP000014071">
    <property type="component" value="Unassembled WGS sequence"/>
</dbReference>
<proteinExistence type="predicted"/>
<keyword evidence="2" id="KW-0805">Transcription regulation</keyword>
<organism evidence="8 9">
    <name type="scientific">Pseudozyma hubeiensis (strain SY62)</name>
    <name type="common">Yeast</name>
    <dbReference type="NCBI Taxonomy" id="1305764"/>
    <lineage>
        <taxon>Eukaryota</taxon>
        <taxon>Fungi</taxon>
        <taxon>Dikarya</taxon>
        <taxon>Basidiomycota</taxon>
        <taxon>Ustilaginomycotina</taxon>
        <taxon>Ustilaginomycetes</taxon>
        <taxon>Ustilaginales</taxon>
        <taxon>Ustilaginaceae</taxon>
        <taxon>Pseudozyma</taxon>
    </lineage>
</organism>
<dbReference type="RefSeq" id="XP_012191511.1">
    <property type="nucleotide sequence ID" value="XM_012336121.1"/>
</dbReference>
<keyword evidence="3" id="KW-0238">DNA-binding</keyword>
<feature type="region of interest" description="Disordered" evidence="6">
    <location>
        <begin position="411"/>
        <end position="433"/>
    </location>
</feature>
<dbReference type="PANTHER" id="PTHR48019">
    <property type="entry name" value="SERUM RESPONSE FACTOR HOMOLOG"/>
    <property type="match status" value="1"/>
</dbReference>
<feature type="compositionally biased region" description="Polar residues" evidence="6">
    <location>
        <begin position="493"/>
        <end position="509"/>
    </location>
</feature>
<evidence type="ECO:0000256" key="3">
    <source>
        <dbReference type="ARBA" id="ARBA00023125"/>
    </source>
</evidence>
<comment type="subcellular location">
    <subcellularLocation>
        <location evidence="1">Nucleus</location>
    </subcellularLocation>
</comment>
<evidence type="ECO:0000256" key="1">
    <source>
        <dbReference type="ARBA" id="ARBA00004123"/>
    </source>
</evidence>
<dbReference type="Gene3D" id="3.40.1810.10">
    <property type="entry name" value="Transcription factor, MADS-box"/>
    <property type="match status" value="1"/>
</dbReference>
<dbReference type="STRING" id="1305764.R9P9A4"/>
<feature type="region of interest" description="Disordered" evidence="6">
    <location>
        <begin position="81"/>
        <end position="165"/>
    </location>
</feature>
<evidence type="ECO:0000256" key="2">
    <source>
        <dbReference type="ARBA" id="ARBA00023015"/>
    </source>
</evidence>
<dbReference type="EMBL" id="DF238814">
    <property type="protein sequence ID" value="GAC97924.1"/>
    <property type="molecule type" value="Genomic_DNA"/>
</dbReference>
<dbReference type="GO" id="GO:0045944">
    <property type="term" value="P:positive regulation of transcription by RNA polymerase II"/>
    <property type="evidence" value="ECO:0007669"/>
    <property type="project" value="UniProtKB-ARBA"/>
</dbReference>
<dbReference type="SUPFAM" id="SSF55455">
    <property type="entry name" value="SRF-like"/>
    <property type="match status" value="1"/>
</dbReference>
<keyword evidence="4" id="KW-0804">Transcription</keyword>
<dbReference type="GO" id="GO:0046983">
    <property type="term" value="F:protein dimerization activity"/>
    <property type="evidence" value="ECO:0007669"/>
    <property type="project" value="InterPro"/>
</dbReference>
<feature type="compositionally biased region" description="Polar residues" evidence="6">
    <location>
        <begin position="153"/>
        <end position="165"/>
    </location>
</feature>
<sequence length="600" mass="62681">MGRKKIKIQPIKEDRNRSVTYLKRKAGLFKKAHELAVLTDSQVAVIVFGHNGKLAEFCSTDIDLLLLRYTEYDGVAERKGPQNYLDLDRDSDDNDDDDENDDMDMTSADGAADDFNGSSGSNRPGAADRQSTSSASSNAKGGGGGSMKRKAGQMSSSSSNKQLHPSNLLACTSSLGSGYGIANASTAKQTVNATLRRKSQTQAGSGLVSTQAAFQPMHISPSFMSGSAMQHVVEGAPMHIMGSTKSVPAMPQPNTGVADQNPRSNDAAANTNKAGAIADMSISMPSDDRLPIFVSPATPGFGLTPGGTIITPGGRRFSFSDVLPRSTSNSTIQRPVTSSSTLVPHYFHADMLGYVATPPPVFDTMSSSSPLENQQDPSVTPAFQTRTAEPALQRYPAPMYSEVTYAPSSVAHMASSDPTGPGADTTANNEAGGASNHLTLRAAGLGQTLHASSASPMPTHTSADANAASNAFYAGSSAGPNVKAAVTPLRGSYDSSATPELLSHSSSALSRPGLAASASKSAASTDEETPPLYGSGVVADPSRLDPSSAWLPLPQGADRKPNQAVQEQDQEKLVRPAPFDPTQPMGSAPFELRLPPRRTH</sequence>
<dbReference type="InterPro" id="IPR036879">
    <property type="entry name" value="TF_MADSbox_sf"/>
</dbReference>
<dbReference type="GO" id="GO:0003677">
    <property type="term" value="F:DNA binding"/>
    <property type="evidence" value="ECO:0007669"/>
    <property type="project" value="UniProtKB-KW"/>
</dbReference>
<feature type="domain" description="MADS-box" evidence="7">
    <location>
        <begin position="1"/>
        <end position="61"/>
    </location>
</feature>
<feature type="compositionally biased region" description="Acidic residues" evidence="6">
    <location>
        <begin position="89"/>
        <end position="104"/>
    </location>
</feature>
<evidence type="ECO:0000313" key="8">
    <source>
        <dbReference type="EMBL" id="GAC97924.1"/>
    </source>
</evidence>
<gene>
    <name evidence="8" type="ORF">PHSY_005512</name>
</gene>
<evidence type="ECO:0000313" key="9">
    <source>
        <dbReference type="Proteomes" id="UP000014071"/>
    </source>
</evidence>
<feature type="compositionally biased region" description="Low complexity" evidence="6">
    <location>
        <begin position="515"/>
        <end position="524"/>
    </location>
</feature>
<dbReference type="PRINTS" id="PR00404">
    <property type="entry name" value="MADSDOMAIN"/>
</dbReference>
<evidence type="ECO:0000259" key="7">
    <source>
        <dbReference type="PROSITE" id="PS50066"/>
    </source>
</evidence>
<dbReference type="GO" id="GO:0005634">
    <property type="term" value="C:nucleus"/>
    <property type="evidence" value="ECO:0007669"/>
    <property type="project" value="UniProtKB-SubCell"/>
</dbReference>
<dbReference type="InterPro" id="IPR050142">
    <property type="entry name" value="MADS-box/MEF2_TF"/>
</dbReference>
<keyword evidence="5" id="KW-0539">Nucleus</keyword>
<feature type="region of interest" description="Disordered" evidence="6">
    <location>
        <begin position="493"/>
        <end position="600"/>
    </location>
</feature>
<evidence type="ECO:0000256" key="4">
    <source>
        <dbReference type="ARBA" id="ARBA00023163"/>
    </source>
</evidence>
<accession>R9P9A4</accession>
<dbReference type="SMART" id="SM00432">
    <property type="entry name" value="MADS"/>
    <property type="match status" value="1"/>
</dbReference>
<dbReference type="AlphaFoldDB" id="R9P9A4"/>
<protein>
    <submittedName>
        <fullName evidence="8">Transcription factor</fullName>
    </submittedName>
</protein>
<dbReference type="Pfam" id="PF00319">
    <property type="entry name" value="SRF-TF"/>
    <property type="match status" value="1"/>
</dbReference>
<dbReference type="PROSITE" id="PS50066">
    <property type="entry name" value="MADS_BOX_2"/>
    <property type="match status" value="1"/>
</dbReference>
<keyword evidence="9" id="KW-1185">Reference proteome</keyword>
<reference evidence="9" key="1">
    <citation type="journal article" date="2013" name="Genome Announc.">
        <title>Draft genome sequence of the basidiomycetous yeast-like fungus Pseudozyma hubeiensis SY62, which produces an abundant amount of the biosurfactant mannosylerythritol lipids.</title>
        <authorList>
            <person name="Konishi M."/>
            <person name="Hatada Y."/>
            <person name="Horiuchi J."/>
        </authorList>
    </citation>
    <scope>NUCLEOTIDE SEQUENCE [LARGE SCALE GENOMIC DNA]</scope>
    <source>
        <strain evidence="9">SY62</strain>
    </source>
</reference>
<dbReference type="HOGENOM" id="CLU_024083_0_0_1"/>
<dbReference type="eggNOG" id="KOG0014">
    <property type="taxonomic scope" value="Eukaryota"/>
</dbReference>
<evidence type="ECO:0000256" key="6">
    <source>
        <dbReference type="SAM" id="MobiDB-lite"/>
    </source>
</evidence>
<dbReference type="OrthoDB" id="1898716at2759"/>
<name>R9P9A4_PSEHS</name>
<dbReference type="InterPro" id="IPR002100">
    <property type="entry name" value="TF_MADSbox"/>
</dbReference>
<dbReference type="GeneID" id="24110790"/>